<dbReference type="EMBL" id="JFFI01001082">
    <property type="protein sequence ID" value="KXH63443.1"/>
    <property type="molecule type" value="Genomic_DNA"/>
</dbReference>
<proteinExistence type="predicted"/>
<dbReference type="Proteomes" id="UP000070121">
    <property type="component" value="Unassembled WGS sequence"/>
</dbReference>
<dbReference type="STRING" id="1209931.A0A135USU6"/>
<gene>
    <name evidence="1" type="ORF">CSAL01_04557</name>
</gene>
<keyword evidence="2" id="KW-1185">Reference proteome</keyword>
<dbReference type="AlphaFoldDB" id="A0A135USU6"/>
<protein>
    <submittedName>
        <fullName evidence="1">Uncharacterized protein</fullName>
    </submittedName>
</protein>
<evidence type="ECO:0000313" key="1">
    <source>
        <dbReference type="EMBL" id="KXH63443.1"/>
    </source>
</evidence>
<comment type="caution">
    <text evidence="1">The sequence shown here is derived from an EMBL/GenBank/DDBJ whole genome shotgun (WGS) entry which is preliminary data.</text>
</comment>
<sequence length="190" mass="20503">MGVADSSKSARRFISIAAGEDYKALNATQCTIDFVATLFNVSVDLKDRSIMVIPSKSIEDFDPQRDLTRAIVRQFDSISNSLQGFHGFVLGDVVSSHIAAWKSSLEKPAAGTIATPIGLQSFFITMVDAMLVAYGSTQLEMGRNSRPAAAEVVIEVFTVGNKACLFAVAALNTTALWLHWKLKKGAQGRS</sequence>
<organism evidence="1 2">
    <name type="scientific">Colletotrichum salicis</name>
    <dbReference type="NCBI Taxonomy" id="1209931"/>
    <lineage>
        <taxon>Eukaryota</taxon>
        <taxon>Fungi</taxon>
        <taxon>Dikarya</taxon>
        <taxon>Ascomycota</taxon>
        <taxon>Pezizomycotina</taxon>
        <taxon>Sordariomycetes</taxon>
        <taxon>Hypocreomycetidae</taxon>
        <taxon>Glomerellales</taxon>
        <taxon>Glomerellaceae</taxon>
        <taxon>Colletotrichum</taxon>
        <taxon>Colletotrichum acutatum species complex</taxon>
    </lineage>
</organism>
<accession>A0A135USU6</accession>
<reference evidence="1 2" key="1">
    <citation type="submission" date="2014-02" db="EMBL/GenBank/DDBJ databases">
        <title>The genome sequence of Colletotrichum salicis CBS 607.94.</title>
        <authorList>
            <person name="Baroncelli R."/>
            <person name="Thon M.R."/>
        </authorList>
    </citation>
    <scope>NUCLEOTIDE SEQUENCE [LARGE SCALE GENOMIC DNA]</scope>
    <source>
        <strain evidence="1 2">CBS 607.94</strain>
    </source>
</reference>
<dbReference type="OrthoDB" id="529273at2759"/>
<evidence type="ECO:0000313" key="2">
    <source>
        <dbReference type="Proteomes" id="UP000070121"/>
    </source>
</evidence>
<name>A0A135USU6_9PEZI</name>